<name>A0A7M7T264_STRPU</name>
<organism evidence="1 2">
    <name type="scientific">Strongylocentrotus purpuratus</name>
    <name type="common">Purple sea urchin</name>
    <dbReference type="NCBI Taxonomy" id="7668"/>
    <lineage>
        <taxon>Eukaryota</taxon>
        <taxon>Metazoa</taxon>
        <taxon>Echinodermata</taxon>
        <taxon>Eleutherozoa</taxon>
        <taxon>Echinozoa</taxon>
        <taxon>Echinoidea</taxon>
        <taxon>Euechinoidea</taxon>
        <taxon>Echinacea</taxon>
        <taxon>Camarodonta</taxon>
        <taxon>Echinidea</taxon>
        <taxon>Strongylocentrotidae</taxon>
        <taxon>Strongylocentrotus</taxon>
    </lineage>
</organism>
<evidence type="ECO:0000313" key="1">
    <source>
        <dbReference type="EnsemblMetazoa" id="XP_030848418"/>
    </source>
</evidence>
<dbReference type="KEGG" id="spu:105444990"/>
<dbReference type="AlphaFoldDB" id="A0A7M7T264"/>
<dbReference type="Gene3D" id="2.120.10.30">
    <property type="entry name" value="TolB, C-terminal domain"/>
    <property type="match status" value="1"/>
</dbReference>
<dbReference type="Proteomes" id="UP000007110">
    <property type="component" value="Unassembled WGS sequence"/>
</dbReference>
<sequence>MTSQLNGSEPKRILGWMKRSRHIFLDTLNRWLYWDAKDPQRILYKTNLDAPGYSRYSMSPIDAINCLFIDNQGNNLYWVDNIVSNLKSLNLSQPGSNVTELYQLPIAKPVGIALHGGHFFALYGDSVIQYQLDTPEDEVRFDVTAWSLDGVPFQIKMKRARGLFVRRF</sequence>
<dbReference type="InParanoid" id="A0A7M7T264"/>
<dbReference type="RefSeq" id="XP_030848418.1">
    <property type="nucleotide sequence ID" value="XM_030992558.1"/>
</dbReference>
<evidence type="ECO:0000313" key="2">
    <source>
        <dbReference type="Proteomes" id="UP000007110"/>
    </source>
</evidence>
<keyword evidence="2" id="KW-1185">Reference proteome</keyword>
<proteinExistence type="predicted"/>
<protein>
    <submittedName>
        <fullName evidence="1">Uncharacterized protein</fullName>
    </submittedName>
</protein>
<accession>A0A7M7T264</accession>
<reference evidence="1" key="2">
    <citation type="submission" date="2021-01" db="UniProtKB">
        <authorList>
            <consortium name="EnsemblMetazoa"/>
        </authorList>
    </citation>
    <scope>IDENTIFICATION</scope>
</reference>
<dbReference type="SUPFAM" id="SSF63825">
    <property type="entry name" value="YWTD domain"/>
    <property type="match status" value="1"/>
</dbReference>
<dbReference type="EnsemblMetazoa" id="XM_030992558">
    <property type="protein sequence ID" value="XP_030848418"/>
    <property type="gene ID" value="LOC105444990"/>
</dbReference>
<dbReference type="InterPro" id="IPR011042">
    <property type="entry name" value="6-blade_b-propeller_TolB-like"/>
</dbReference>
<dbReference type="GeneID" id="105444990"/>
<reference evidence="2" key="1">
    <citation type="submission" date="2015-02" db="EMBL/GenBank/DDBJ databases">
        <title>Genome sequencing for Strongylocentrotus purpuratus.</title>
        <authorList>
            <person name="Murali S."/>
            <person name="Liu Y."/>
            <person name="Vee V."/>
            <person name="English A."/>
            <person name="Wang M."/>
            <person name="Skinner E."/>
            <person name="Han Y."/>
            <person name="Muzny D.M."/>
            <person name="Worley K.C."/>
            <person name="Gibbs R.A."/>
        </authorList>
    </citation>
    <scope>NUCLEOTIDE SEQUENCE</scope>
</reference>